<feature type="transmembrane region" description="Helical" evidence="1">
    <location>
        <begin position="65"/>
        <end position="87"/>
    </location>
</feature>
<keyword evidence="1" id="KW-0812">Transmembrane</keyword>
<protein>
    <submittedName>
        <fullName evidence="2">Putative membrane protein</fullName>
    </submittedName>
</protein>
<keyword evidence="3" id="KW-1185">Reference proteome</keyword>
<keyword evidence="1" id="KW-0472">Membrane</keyword>
<evidence type="ECO:0000313" key="3">
    <source>
        <dbReference type="Proteomes" id="UP000009286"/>
    </source>
</evidence>
<dbReference type="AlphaFoldDB" id="G2KQZ4"/>
<evidence type="ECO:0000256" key="1">
    <source>
        <dbReference type="SAM" id="Phobius"/>
    </source>
</evidence>
<feature type="transmembrane region" description="Helical" evidence="1">
    <location>
        <begin position="249"/>
        <end position="269"/>
    </location>
</feature>
<dbReference type="HOGENOM" id="CLU_955833_0_0_5"/>
<organism evidence="2 3">
    <name type="scientific">Micavibrio aeruginosavorus (strain ARL-13)</name>
    <dbReference type="NCBI Taxonomy" id="856793"/>
    <lineage>
        <taxon>Bacteria</taxon>
        <taxon>Pseudomonadati</taxon>
        <taxon>Bdellovibrionota</taxon>
        <taxon>Bdellovibrionia</taxon>
        <taxon>Bdellovibrionales</taxon>
        <taxon>Pseudobdellovibrionaceae</taxon>
        <taxon>Micavibrio</taxon>
    </lineage>
</organism>
<sequence length="297" mass="31822">MAFPFLVPAWVLFGCGAAILSAVLMLLQERLRVDGYALAIWCKIACVCVTLPFVLVNGLPTQPLFYLFLGVGAVLWSISDVVFFRGIPQAGAGAVSRVLPSSILISFLLWFVIDPDLLRTYLGQPWVFAGIAVVMALWAFCASNLRKCPVSMGALRAVWFVLFAASIGPLLAKLTTQNAAIEQGPYAYVFVEGLMMITLLGTYGLIRRPITPGVFFAPATMRGGMLIGMVMAAAVLLSLYAYYAADNPAYVPAVKLLDAVIILGVYAAIGRRNNGDIWSGLGVVACAALLIALKSFV</sequence>
<feature type="transmembrane region" description="Helical" evidence="1">
    <location>
        <begin position="94"/>
        <end position="113"/>
    </location>
</feature>
<reference evidence="2 3" key="1">
    <citation type="journal article" date="2011" name="BMC Genomics">
        <title>Genomic insights into an obligate epibiotic bacterial predator: Micavibrio aeruginosavorus ARL-13.</title>
        <authorList>
            <person name="Wang Z."/>
            <person name="Kadouri D."/>
            <person name="Wu M."/>
        </authorList>
    </citation>
    <scope>NUCLEOTIDE SEQUENCE [LARGE SCALE GENOMIC DNA]</scope>
    <source>
        <strain evidence="2 3">ARL-13</strain>
    </source>
</reference>
<proteinExistence type="predicted"/>
<keyword evidence="1" id="KW-1133">Transmembrane helix</keyword>
<feature type="transmembrane region" description="Helical" evidence="1">
    <location>
        <begin position="125"/>
        <end position="145"/>
    </location>
</feature>
<dbReference type="KEGG" id="mai:MICA_2166"/>
<feature type="transmembrane region" description="Helical" evidence="1">
    <location>
        <begin position="6"/>
        <end position="26"/>
    </location>
</feature>
<dbReference type="EMBL" id="CP002382">
    <property type="protein sequence ID" value="AEP10472.1"/>
    <property type="molecule type" value="Genomic_DNA"/>
</dbReference>
<gene>
    <name evidence="2" type="ordered locus">MICA_2166</name>
</gene>
<dbReference type="Proteomes" id="UP000009286">
    <property type="component" value="Chromosome"/>
</dbReference>
<accession>G2KQZ4</accession>
<dbReference type="RefSeq" id="WP_014103695.1">
    <property type="nucleotide sequence ID" value="NC_016026.1"/>
</dbReference>
<name>G2KQZ4_MICAA</name>
<dbReference type="STRING" id="856793.MICA_2166"/>
<evidence type="ECO:0000313" key="2">
    <source>
        <dbReference type="EMBL" id="AEP10472.1"/>
    </source>
</evidence>
<feature type="transmembrane region" description="Helical" evidence="1">
    <location>
        <begin position="157"/>
        <end position="174"/>
    </location>
</feature>
<feature type="transmembrane region" description="Helical" evidence="1">
    <location>
        <begin position="226"/>
        <end position="243"/>
    </location>
</feature>
<feature type="transmembrane region" description="Helical" evidence="1">
    <location>
        <begin position="276"/>
        <end position="296"/>
    </location>
</feature>
<feature type="transmembrane region" description="Helical" evidence="1">
    <location>
        <begin position="186"/>
        <end position="206"/>
    </location>
</feature>
<feature type="transmembrane region" description="Helical" evidence="1">
    <location>
        <begin position="38"/>
        <end position="59"/>
    </location>
</feature>